<dbReference type="AlphaFoldDB" id="B0PAF6"/>
<reference evidence="1" key="1">
    <citation type="submission" date="2007-11" db="EMBL/GenBank/DDBJ databases">
        <authorList>
            <person name="Fulton L."/>
            <person name="Clifton S."/>
            <person name="Fulton B."/>
            <person name="Xu J."/>
            <person name="Minx P."/>
            <person name="Pepin K.H."/>
            <person name="Johnson M."/>
            <person name="Thiruvilangam P."/>
            <person name="Bhonagiri V."/>
            <person name="Nash W.E."/>
            <person name="Mardis E.R."/>
            <person name="Wilson R.K."/>
        </authorList>
    </citation>
    <scope>NUCLEOTIDE SEQUENCE [LARGE SCALE GENOMIC DNA]</scope>
    <source>
        <strain evidence="1">DSM 17241</strain>
    </source>
</reference>
<proteinExistence type="predicted"/>
<dbReference type="EMBL" id="ABGD02000013">
    <property type="protein sequence ID" value="EDS11549.1"/>
    <property type="molecule type" value="Genomic_DNA"/>
</dbReference>
<protein>
    <submittedName>
        <fullName evidence="1">Uncharacterized protein</fullName>
    </submittedName>
</protein>
<keyword evidence="2" id="KW-1185">Reference proteome</keyword>
<reference evidence="1" key="2">
    <citation type="submission" date="2013-09" db="EMBL/GenBank/DDBJ databases">
        <title>Draft genome sequence of Anaerotruncus colihominis(DSM 17241).</title>
        <authorList>
            <person name="Sudarsanam P."/>
            <person name="Ley R."/>
            <person name="Guruge J."/>
            <person name="Turnbaugh P.J."/>
            <person name="Mahowald M."/>
            <person name="Liep D."/>
            <person name="Gordon J."/>
        </authorList>
    </citation>
    <scope>NUCLEOTIDE SEQUENCE</scope>
    <source>
        <strain evidence="1">DSM 17241</strain>
    </source>
</reference>
<evidence type="ECO:0000313" key="2">
    <source>
        <dbReference type="Proteomes" id="UP000003803"/>
    </source>
</evidence>
<accession>B0PAF6</accession>
<dbReference type="Proteomes" id="UP000003803">
    <property type="component" value="Unassembled WGS sequence"/>
</dbReference>
<gene>
    <name evidence="1" type="ORF">ANACOL_01755</name>
</gene>
<sequence>MTASPSDVRPKRRRTDYGPKKALFVSYPVCTTHEGPHLSTYPPGRPIHFAAGT</sequence>
<name>B0PAF6_9FIRM</name>
<organism evidence="1 2">
    <name type="scientific">Anaerotruncus colihominis DSM 17241</name>
    <dbReference type="NCBI Taxonomy" id="445972"/>
    <lineage>
        <taxon>Bacteria</taxon>
        <taxon>Bacillati</taxon>
        <taxon>Bacillota</taxon>
        <taxon>Clostridia</taxon>
        <taxon>Eubacteriales</taxon>
        <taxon>Oscillospiraceae</taxon>
        <taxon>Anaerotruncus</taxon>
    </lineage>
</organism>
<comment type="caution">
    <text evidence="1">The sequence shown here is derived from an EMBL/GenBank/DDBJ whole genome shotgun (WGS) entry which is preliminary data.</text>
</comment>
<evidence type="ECO:0000313" key="1">
    <source>
        <dbReference type="EMBL" id="EDS11549.1"/>
    </source>
</evidence>
<dbReference type="HOGENOM" id="CLU_3057891_0_0_9"/>